<dbReference type="Pfam" id="PF13229">
    <property type="entry name" value="Beta_helix"/>
    <property type="match status" value="1"/>
</dbReference>
<name>A0A7S0HJ69_9CRYP</name>
<feature type="domain" description="Right handed beta helix" evidence="2">
    <location>
        <begin position="159"/>
        <end position="262"/>
    </location>
</feature>
<feature type="chain" id="PRO_5030565460" description="Right handed beta helix domain-containing protein" evidence="1">
    <location>
        <begin position="25"/>
        <end position="328"/>
    </location>
</feature>
<evidence type="ECO:0000259" key="2">
    <source>
        <dbReference type="Pfam" id="PF13229"/>
    </source>
</evidence>
<organism evidence="3">
    <name type="scientific">Hanusia phi</name>
    <dbReference type="NCBI Taxonomy" id="3032"/>
    <lineage>
        <taxon>Eukaryota</taxon>
        <taxon>Cryptophyceae</taxon>
        <taxon>Pyrenomonadales</taxon>
        <taxon>Geminigeraceae</taxon>
        <taxon>Hanusia</taxon>
    </lineage>
</organism>
<dbReference type="AlphaFoldDB" id="A0A7S0HJ69"/>
<dbReference type="InterPro" id="IPR039448">
    <property type="entry name" value="Beta_helix"/>
</dbReference>
<protein>
    <recommendedName>
        <fullName evidence="2">Right handed beta helix domain-containing protein</fullName>
    </recommendedName>
</protein>
<accession>A0A7S0HJ69</accession>
<proteinExistence type="predicted"/>
<evidence type="ECO:0000256" key="1">
    <source>
        <dbReference type="SAM" id="SignalP"/>
    </source>
</evidence>
<evidence type="ECO:0000313" key="3">
    <source>
        <dbReference type="EMBL" id="CAD8480015.1"/>
    </source>
</evidence>
<reference evidence="3" key="1">
    <citation type="submission" date="2021-01" db="EMBL/GenBank/DDBJ databases">
        <authorList>
            <person name="Corre E."/>
            <person name="Pelletier E."/>
            <person name="Niang G."/>
            <person name="Scheremetjew M."/>
            <person name="Finn R."/>
            <person name="Kale V."/>
            <person name="Holt S."/>
            <person name="Cochrane G."/>
            <person name="Meng A."/>
            <person name="Brown T."/>
            <person name="Cohen L."/>
        </authorList>
    </citation>
    <scope>NUCLEOTIDE SEQUENCE</scope>
    <source>
        <strain evidence="3">CCMP325</strain>
    </source>
</reference>
<dbReference type="EMBL" id="HBEO01012088">
    <property type="protein sequence ID" value="CAD8480015.1"/>
    <property type="molecule type" value="Transcribed_RNA"/>
</dbReference>
<keyword evidence="1" id="KW-0732">Signal</keyword>
<sequence length="328" mass="36796">MPGMLGVRTRVWPLCALLLLSGAAERIQRTTGKGRGIFRLRGGNMELNRTIIVPSEKHPSIQEGLEDVCMIDQLKLKKGVHRLPFTYPIVSRTISVSGEDETWVIGSWKVSEDGRGRFERLKLANLPLSKVESDNDEFSTFDISDGVWSFYKVCVHNIQGVAIHGSSWARLMMNNCLVGGGSADPNRQAKIGLVISNQGRLELNQSTVAWCENFGIDIDAQTDLKLLECSVRENRIGIQVGNDCVVTVDECEFENAVSSLRIDNKARYTSKIFLRNSSMDEDVWFGGRKPVRTKNDPEDLVGDSIWSSEVEDDHSNEREYTDISYSYL</sequence>
<feature type="signal peptide" evidence="1">
    <location>
        <begin position="1"/>
        <end position="24"/>
    </location>
</feature>
<dbReference type="InterPro" id="IPR011050">
    <property type="entry name" value="Pectin_lyase_fold/virulence"/>
</dbReference>
<dbReference type="SUPFAM" id="SSF51126">
    <property type="entry name" value="Pectin lyase-like"/>
    <property type="match status" value="1"/>
</dbReference>
<gene>
    <name evidence="3" type="ORF">HPHI1048_LOCUS8255</name>
</gene>